<evidence type="ECO:0000256" key="1">
    <source>
        <dbReference type="SAM" id="MobiDB-lite"/>
    </source>
</evidence>
<protein>
    <submittedName>
        <fullName evidence="2">Uncharacterized protein</fullName>
    </submittedName>
</protein>
<name>A0A7R9E345_9NEOP</name>
<feature type="region of interest" description="Disordered" evidence="1">
    <location>
        <begin position="50"/>
        <end position="86"/>
    </location>
</feature>
<organism evidence="2">
    <name type="scientific">Timema monikensis</name>
    <dbReference type="NCBI Taxonomy" id="170555"/>
    <lineage>
        <taxon>Eukaryota</taxon>
        <taxon>Metazoa</taxon>
        <taxon>Ecdysozoa</taxon>
        <taxon>Arthropoda</taxon>
        <taxon>Hexapoda</taxon>
        <taxon>Insecta</taxon>
        <taxon>Pterygota</taxon>
        <taxon>Neoptera</taxon>
        <taxon>Polyneoptera</taxon>
        <taxon>Phasmatodea</taxon>
        <taxon>Timematodea</taxon>
        <taxon>Timematoidea</taxon>
        <taxon>Timematidae</taxon>
        <taxon>Timema</taxon>
    </lineage>
</organism>
<sequence>MTYDSLEERGGGRMNFRSPSIPDTLWLGSTCLKNFSSLARSSGFRESFPLDRGTDLDHHSMPSYLNTEPRRSSRILNRDENTSPGIPVEQVGKVSAVVSSHPAHHVSKPEPTIATLAYHVRQSEEWTTVNMARAVPLVPSTTTVRSVPVGYVPNMPVRSVSSDYLSVVPAISVPVDRVSAAPARSVPVERVSAAPARSVPVERVSAAPAWSVPVDRVSAAPARSVPVDFVSAAPARSDHGVMREKTIPGYMVVEPTRTEPAAYWTSPHKTQRATTSRSHKGRLCLEKVYSHMRGGGGENKFGKTTLITPDRDSNLDLPVFGSLVYCESSTLDYAATEVEEF</sequence>
<proteinExistence type="predicted"/>
<reference evidence="2" key="1">
    <citation type="submission" date="2020-11" db="EMBL/GenBank/DDBJ databases">
        <authorList>
            <person name="Tran Van P."/>
        </authorList>
    </citation>
    <scope>NUCLEOTIDE SEQUENCE</scope>
</reference>
<dbReference type="EMBL" id="OB792915">
    <property type="protein sequence ID" value="CAD7425278.1"/>
    <property type="molecule type" value="Genomic_DNA"/>
</dbReference>
<accession>A0A7R9E345</accession>
<evidence type="ECO:0000313" key="2">
    <source>
        <dbReference type="EMBL" id="CAD7425278.1"/>
    </source>
</evidence>
<feature type="compositionally biased region" description="Basic and acidic residues" evidence="1">
    <location>
        <begin position="50"/>
        <end position="60"/>
    </location>
</feature>
<feature type="compositionally biased region" description="Basic and acidic residues" evidence="1">
    <location>
        <begin position="68"/>
        <end position="81"/>
    </location>
</feature>
<gene>
    <name evidence="2" type="ORF">TMSB3V08_LOCUS2194</name>
</gene>
<dbReference type="AlphaFoldDB" id="A0A7R9E345"/>